<keyword evidence="3 5" id="KW-0269">Exonuclease</keyword>
<dbReference type="PIRSF" id="PIRSF033093">
    <property type="entry name" value="UCP_ML1119"/>
    <property type="match status" value="1"/>
</dbReference>
<dbReference type="Pfam" id="PF00149">
    <property type="entry name" value="Metallophos"/>
    <property type="match status" value="1"/>
</dbReference>
<evidence type="ECO:0000313" key="6">
    <source>
        <dbReference type="Proteomes" id="UP000184290"/>
    </source>
</evidence>
<dbReference type="Proteomes" id="UP000184290">
    <property type="component" value="Unassembled WGS sequence"/>
</dbReference>
<dbReference type="PANTHER" id="PTHR30337:SF0">
    <property type="entry name" value="NUCLEASE SBCCD SUBUNIT D"/>
    <property type="match status" value="1"/>
</dbReference>
<keyword evidence="6" id="KW-1185">Reference proteome</keyword>
<proteinExistence type="predicted"/>
<evidence type="ECO:0000313" key="5">
    <source>
        <dbReference type="EMBL" id="SHI53012.1"/>
    </source>
</evidence>
<organism evidence="5 6">
    <name type="scientific">Aureimonas altamirensis DSM 21988</name>
    <dbReference type="NCBI Taxonomy" id="1121026"/>
    <lineage>
        <taxon>Bacteria</taxon>
        <taxon>Pseudomonadati</taxon>
        <taxon>Pseudomonadota</taxon>
        <taxon>Alphaproteobacteria</taxon>
        <taxon>Hyphomicrobiales</taxon>
        <taxon>Aurantimonadaceae</taxon>
        <taxon>Aureimonas</taxon>
    </lineage>
</organism>
<gene>
    <name evidence="5" type="ORF">SAMN02745911_0433</name>
</gene>
<sequence length="384" mass="42046">MMSRNRKRFRMIRFLHTADWQIGKPFGGFEPDVRAELRAERFAVVARIAALARDEGCAAILVAGDAFDDNTIGDRDIVRTLDAMAGFPGPWVMLPGNHDAALPVSVWTRIRAGGALPVDLRIADTPDITMLADGRLAVLAAPLTRRHEGQDVTEWFDRAETPAGAARVGLAHGAVANRLPEAAESGNPISDRRAETARLDYLALGDWHGFLEVAPRTVYSGTPEADRFTSNAPGYAALVEIALPGEGARVRRLDTGRLHWASLEVFVDNAVEALDEAMATLADPLRSLVSLKLAGTVSLHGRMAMQDRLSYWGSRLFALRTDESGLYDRPEAADFERMEISGFVRAAMERLRARAEDAADPQREAAALALRLAYVEHRRQQAAT</sequence>
<comment type="caution">
    <text evidence="5">The sequence shown here is derived from an EMBL/GenBank/DDBJ whole genome shotgun (WGS) entry which is preliminary data.</text>
</comment>
<keyword evidence="2" id="KW-0378">Hydrolase</keyword>
<accession>A0ABY1I320</accession>
<name>A0ABY1I320_9HYPH</name>
<reference evidence="5 6" key="1">
    <citation type="submission" date="2016-11" db="EMBL/GenBank/DDBJ databases">
        <authorList>
            <person name="Varghese N."/>
            <person name="Submissions S."/>
        </authorList>
    </citation>
    <scope>NUCLEOTIDE SEQUENCE [LARGE SCALE GENOMIC DNA]</scope>
    <source>
        <strain evidence="5 6">DSM 21988</strain>
    </source>
</reference>
<dbReference type="InterPro" id="IPR004843">
    <property type="entry name" value="Calcineurin-like_PHP"/>
</dbReference>
<evidence type="ECO:0000256" key="3">
    <source>
        <dbReference type="ARBA" id="ARBA00022839"/>
    </source>
</evidence>
<dbReference type="SUPFAM" id="SSF56300">
    <property type="entry name" value="Metallo-dependent phosphatases"/>
    <property type="match status" value="1"/>
</dbReference>
<evidence type="ECO:0000256" key="2">
    <source>
        <dbReference type="ARBA" id="ARBA00022801"/>
    </source>
</evidence>
<dbReference type="EMBL" id="FQZC01000001">
    <property type="protein sequence ID" value="SHI53012.1"/>
    <property type="molecule type" value="Genomic_DNA"/>
</dbReference>
<protein>
    <submittedName>
        <fullName evidence="5">DNA repair exonuclease SbcCD nuclease subunit</fullName>
    </submittedName>
</protein>
<evidence type="ECO:0000259" key="4">
    <source>
        <dbReference type="Pfam" id="PF00149"/>
    </source>
</evidence>
<dbReference type="InterPro" id="IPR041796">
    <property type="entry name" value="Mre11_N"/>
</dbReference>
<dbReference type="GO" id="GO:0004527">
    <property type="term" value="F:exonuclease activity"/>
    <property type="evidence" value="ECO:0007669"/>
    <property type="project" value="UniProtKB-KW"/>
</dbReference>
<dbReference type="InterPro" id="IPR029052">
    <property type="entry name" value="Metallo-depent_PP-like"/>
</dbReference>
<dbReference type="CDD" id="cd00840">
    <property type="entry name" value="MPP_Mre11_N"/>
    <property type="match status" value="1"/>
</dbReference>
<dbReference type="InterPro" id="IPR050535">
    <property type="entry name" value="DNA_Repair-Maintenance_Comp"/>
</dbReference>
<dbReference type="InterPro" id="IPR014577">
    <property type="entry name" value="UCP033093_metalloPase"/>
</dbReference>
<dbReference type="Gene3D" id="3.60.21.10">
    <property type="match status" value="1"/>
</dbReference>
<dbReference type="PANTHER" id="PTHR30337">
    <property type="entry name" value="COMPONENT OF ATP-DEPENDENT DSDNA EXONUCLEASE"/>
    <property type="match status" value="1"/>
</dbReference>
<keyword evidence="1" id="KW-0540">Nuclease</keyword>
<evidence type="ECO:0000256" key="1">
    <source>
        <dbReference type="ARBA" id="ARBA00022722"/>
    </source>
</evidence>
<feature type="domain" description="Calcineurin-like phosphoesterase" evidence="4">
    <location>
        <begin position="12"/>
        <end position="104"/>
    </location>
</feature>